<organism evidence="1 2">
    <name type="scientific">Gemmata massiliana</name>
    <dbReference type="NCBI Taxonomy" id="1210884"/>
    <lineage>
        <taxon>Bacteria</taxon>
        <taxon>Pseudomonadati</taxon>
        <taxon>Planctomycetota</taxon>
        <taxon>Planctomycetia</taxon>
        <taxon>Gemmatales</taxon>
        <taxon>Gemmataceae</taxon>
        <taxon>Gemmata</taxon>
    </lineage>
</organism>
<accession>A0A6P2D8N4</accession>
<reference evidence="1 2" key="1">
    <citation type="submission" date="2019-05" db="EMBL/GenBank/DDBJ databases">
        <authorList>
            <consortium name="Science for Life Laboratories"/>
        </authorList>
    </citation>
    <scope>NUCLEOTIDE SEQUENCE [LARGE SCALE GENOMIC DNA]</scope>
    <source>
        <strain evidence="1">Soil9</strain>
    </source>
</reference>
<protein>
    <submittedName>
        <fullName evidence="1">Uncharacterized protein</fullName>
    </submittedName>
</protein>
<gene>
    <name evidence="1" type="ORF">SOIL9_10720</name>
</gene>
<dbReference type="Proteomes" id="UP000464178">
    <property type="component" value="Chromosome"/>
</dbReference>
<evidence type="ECO:0000313" key="2">
    <source>
        <dbReference type="Proteomes" id="UP000464178"/>
    </source>
</evidence>
<dbReference type="EMBL" id="LR593886">
    <property type="protein sequence ID" value="VTR96735.1"/>
    <property type="molecule type" value="Genomic_DNA"/>
</dbReference>
<proteinExistence type="predicted"/>
<dbReference type="AlphaFoldDB" id="A0A6P2D8N4"/>
<evidence type="ECO:0000313" key="1">
    <source>
        <dbReference type="EMBL" id="VTR96735.1"/>
    </source>
</evidence>
<dbReference type="RefSeq" id="WP_162670889.1">
    <property type="nucleotide sequence ID" value="NZ_LR593886.1"/>
</dbReference>
<dbReference type="KEGG" id="gms:SOIL9_10720"/>
<name>A0A6P2D8N4_9BACT</name>
<keyword evidence="2" id="KW-1185">Reference proteome</keyword>
<sequence>MRWLSYLLVFLSIAAPVNDTRAVDSSLLSIPIADDDDECLSARRRSHAEEILHREPPSTGATIRVEVSSSARTPVSAERDRLTPFAVAYLHVFMSLQL</sequence>